<dbReference type="EMBL" id="JAFJMO010000005">
    <property type="protein sequence ID" value="KAJ8276596.1"/>
    <property type="molecule type" value="Genomic_DNA"/>
</dbReference>
<organism evidence="1 2">
    <name type="scientific">Conger conger</name>
    <name type="common">Conger eel</name>
    <name type="synonym">Muraena conger</name>
    <dbReference type="NCBI Taxonomy" id="82655"/>
    <lineage>
        <taxon>Eukaryota</taxon>
        <taxon>Metazoa</taxon>
        <taxon>Chordata</taxon>
        <taxon>Craniata</taxon>
        <taxon>Vertebrata</taxon>
        <taxon>Euteleostomi</taxon>
        <taxon>Actinopterygii</taxon>
        <taxon>Neopterygii</taxon>
        <taxon>Teleostei</taxon>
        <taxon>Anguilliformes</taxon>
        <taxon>Congridae</taxon>
        <taxon>Conger</taxon>
    </lineage>
</organism>
<dbReference type="AlphaFoldDB" id="A0A9Q1DQ90"/>
<evidence type="ECO:0000313" key="2">
    <source>
        <dbReference type="Proteomes" id="UP001152803"/>
    </source>
</evidence>
<evidence type="ECO:0000313" key="1">
    <source>
        <dbReference type="EMBL" id="KAJ8276596.1"/>
    </source>
</evidence>
<protein>
    <submittedName>
        <fullName evidence="1">Uncharacterized protein</fullName>
    </submittedName>
</protein>
<dbReference type="Proteomes" id="UP001152803">
    <property type="component" value="Unassembled WGS sequence"/>
</dbReference>
<name>A0A9Q1DQ90_CONCO</name>
<keyword evidence="2" id="KW-1185">Reference proteome</keyword>
<comment type="caution">
    <text evidence="1">The sequence shown here is derived from an EMBL/GenBank/DDBJ whole genome shotgun (WGS) entry which is preliminary data.</text>
</comment>
<gene>
    <name evidence="1" type="ORF">COCON_G00083480</name>
</gene>
<accession>A0A9Q1DQ90</accession>
<sequence length="121" mass="13769">MQKKNINIDLNANMHWWQAEPKPHRAATYDSAPAQPQTHSMTVWRCVGSSDSVAAWAPPTHTPPATPHTFAERTGASFSNYLPSFFSFVYKLLRKPSVSQLAVDFYFPRSDRVMCRNENIL</sequence>
<reference evidence="1" key="1">
    <citation type="journal article" date="2023" name="Science">
        <title>Genome structures resolve the early diversification of teleost fishes.</title>
        <authorList>
            <person name="Parey E."/>
            <person name="Louis A."/>
            <person name="Montfort J."/>
            <person name="Bouchez O."/>
            <person name="Roques C."/>
            <person name="Iampietro C."/>
            <person name="Lluch J."/>
            <person name="Castinel A."/>
            <person name="Donnadieu C."/>
            <person name="Desvignes T."/>
            <person name="Floi Bucao C."/>
            <person name="Jouanno E."/>
            <person name="Wen M."/>
            <person name="Mejri S."/>
            <person name="Dirks R."/>
            <person name="Jansen H."/>
            <person name="Henkel C."/>
            <person name="Chen W.J."/>
            <person name="Zahm M."/>
            <person name="Cabau C."/>
            <person name="Klopp C."/>
            <person name="Thompson A.W."/>
            <person name="Robinson-Rechavi M."/>
            <person name="Braasch I."/>
            <person name="Lecointre G."/>
            <person name="Bobe J."/>
            <person name="Postlethwait J.H."/>
            <person name="Berthelot C."/>
            <person name="Roest Crollius H."/>
            <person name="Guiguen Y."/>
        </authorList>
    </citation>
    <scope>NUCLEOTIDE SEQUENCE</scope>
    <source>
        <strain evidence="1">Concon-B</strain>
    </source>
</reference>
<proteinExistence type="predicted"/>